<dbReference type="GeneID" id="3540626"/>
<evidence type="ECO:0000313" key="4">
    <source>
        <dbReference type="Proteomes" id="UP000002296"/>
    </source>
</evidence>
<sequence>MSKAESSSEGFFLPVVATFTMTSTAVFRMFIVISFKKSTHKEGQSFFFVGCRMSGLWSFRETAAPLPCLSDAARASLPTAAIDDFIEHAAVGVTDTSMEDPVRVFGLVNDVDVAVQELQNAWLERIVGHEQASPYHLRLSHQEVSGAVTSQTENRVSTADGYEPLSPEEMAVVKSVLKMPGKSNERKATSRVRRRGPTVPRAPVLHATALVSQRKERQTFSGANAAEGTGMAVQKPIDHPIDSYEQKEKSLLHRDCSEKRTSNLTRHVSQMLHCTFLERMQRRAEKRRLARSALRTSRLPDSANGELSTAQNVPSDKSRKKQPNLQYDALPLEIQVALLSLEGTRNTDGELNRYFQYEAIATRWHSAHLNKKAWECWRKRQRIRTDGSEHNVATDAASSAAGACSLLQANWGSNLGPPPHAELAKLDANKMRILRWYFVLWVAFLETARDGGVNLGISAGGA</sequence>
<dbReference type="InParanoid" id="Q4D6D4"/>
<dbReference type="SMR" id="Q4D6D4"/>
<accession>Q4D6D4</accession>
<feature type="region of interest" description="Disordered" evidence="1">
    <location>
        <begin position="287"/>
        <end position="322"/>
    </location>
</feature>
<feature type="compositionally biased region" description="Polar residues" evidence="1">
    <location>
        <begin position="305"/>
        <end position="315"/>
    </location>
</feature>
<keyword evidence="2" id="KW-0472">Membrane</keyword>
<gene>
    <name evidence="3" type="ORF">Tc00.1047053509047.100</name>
</gene>
<dbReference type="OMA" id="CKTTITH"/>
<dbReference type="EMBL" id="AAHK01000936">
    <property type="protein sequence ID" value="EAN88091.1"/>
    <property type="molecule type" value="Genomic_DNA"/>
</dbReference>
<dbReference type="AlphaFoldDB" id="Q4D6D4"/>
<reference evidence="3 4" key="1">
    <citation type="journal article" date="2005" name="Science">
        <title>The genome sequence of Trypanosoma cruzi, etiologic agent of Chagas disease.</title>
        <authorList>
            <person name="El-Sayed N.M."/>
            <person name="Myler P.J."/>
            <person name="Bartholomeu D.C."/>
            <person name="Nilsson D."/>
            <person name="Aggarwal G."/>
            <person name="Tran A.N."/>
            <person name="Ghedin E."/>
            <person name="Worthey E.A."/>
            <person name="Delcher A.L."/>
            <person name="Blandin G."/>
            <person name="Westenberger S.J."/>
            <person name="Caler E."/>
            <person name="Cerqueira G.C."/>
            <person name="Branche C."/>
            <person name="Haas B."/>
            <person name="Anupama A."/>
            <person name="Arner E."/>
            <person name="Aslund L."/>
            <person name="Attipoe P."/>
            <person name="Bontempi E."/>
            <person name="Bringaud F."/>
            <person name="Burton P."/>
            <person name="Cadag E."/>
            <person name="Campbell D.A."/>
            <person name="Carrington M."/>
            <person name="Crabtree J."/>
            <person name="Darban H."/>
            <person name="da Silveira J.F."/>
            <person name="de Jong P."/>
            <person name="Edwards K."/>
            <person name="Englund P.T."/>
            <person name="Fazelina G."/>
            <person name="Feldblyum T."/>
            <person name="Ferella M."/>
            <person name="Frasch A.C."/>
            <person name="Gull K."/>
            <person name="Horn D."/>
            <person name="Hou L."/>
            <person name="Huang Y."/>
            <person name="Kindlund E."/>
            <person name="Klingbeil M."/>
            <person name="Kluge S."/>
            <person name="Koo H."/>
            <person name="Lacerda D."/>
            <person name="Levin M.J."/>
            <person name="Lorenzi H."/>
            <person name="Louie T."/>
            <person name="Machado C.R."/>
            <person name="McCulloch R."/>
            <person name="McKenna A."/>
            <person name="Mizuno Y."/>
            <person name="Mottram J.C."/>
            <person name="Nelson S."/>
            <person name="Ochaya S."/>
            <person name="Osoegawa K."/>
            <person name="Pai G."/>
            <person name="Parsons M."/>
            <person name="Pentony M."/>
            <person name="Pettersson U."/>
            <person name="Pop M."/>
            <person name="Ramirez J.L."/>
            <person name="Rinta J."/>
            <person name="Robertson L."/>
            <person name="Salzberg S.L."/>
            <person name="Sanchez D.O."/>
            <person name="Seyler A."/>
            <person name="Sharma R."/>
            <person name="Shetty J."/>
            <person name="Simpson A.J."/>
            <person name="Sisk E."/>
            <person name="Tammi M.T."/>
            <person name="Tarleton R."/>
            <person name="Teixeira S."/>
            <person name="Van Aken S."/>
            <person name="Vogt C."/>
            <person name="Ward P.N."/>
            <person name="Wickstead B."/>
            <person name="Wortman J."/>
            <person name="White O."/>
            <person name="Fraser C.M."/>
            <person name="Stuart K.D."/>
            <person name="Andersson B."/>
        </authorList>
    </citation>
    <scope>NUCLEOTIDE SEQUENCE [LARGE SCALE GENOMIC DNA]</scope>
    <source>
        <strain evidence="3 4">CL Brener</strain>
    </source>
</reference>
<comment type="caution">
    <text evidence="3">The sequence shown here is derived from an EMBL/GenBank/DDBJ whole genome shotgun (WGS) entry which is preliminary data.</text>
</comment>
<name>Q4D6D4_TRYCC</name>
<dbReference type="PaxDb" id="353153-Q4D6D4"/>
<dbReference type="Proteomes" id="UP000002296">
    <property type="component" value="Unassembled WGS sequence"/>
</dbReference>
<keyword evidence="2" id="KW-1133">Transmembrane helix</keyword>
<dbReference type="KEGG" id="tcr:509047.100"/>
<feature type="transmembrane region" description="Helical" evidence="2">
    <location>
        <begin position="12"/>
        <end position="35"/>
    </location>
</feature>
<dbReference type="RefSeq" id="XP_809942.1">
    <property type="nucleotide sequence ID" value="XM_804849.1"/>
</dbReference>
<protein>
    <submittedName>
        <fullName evidence="3">Uncharacterized protein</fullName>
    </submittedName>
</protein>
<keyword evidence="4" id="KW-1185">Reference proteome</keyword>
<evidence type="ECO:0000256" key="2">
    <source>
        <dbReference type="SAM" id="Phobius"/>
    </source>
</evidence>
<evidence type="ECO:0000256" key="1">
    <source>
        <dbReference type="SAM" id="MobiDB-lite"/>
    </source>
</evidence>
<organism evidence="3 4">
    <name type="scientific">Trypanosoma cruzi (strain CL Brener)</name>
    <dbReference type="NCBI Taxonomy" id="353153"/>
    <lineage>
        <taxon>Eukaryota</taxon>
        <taxon>Discoba</taxon>
        <taxon>Euglenozoa</taxon>
        <taxon>Kinetoplastea</taxon>
        <taxon>Metakinetoplastina</taxon>
        <taxon>Trypanosomatida</taxon>
        <taxon>Trypanosomatidae</taxon>
        <taxon>Trypanosoma</taxon>
        <taxon>Schizotrypanum</taxon>
    </lineage>
</organism>
<proteinExistence type="predicted"/>
<evidence type="ECO:0000313" key="3">
    <source>
        <dbReference type="EMBL" id="EAN88091.1"/>
    </source>
</evidence>
<keyword evidence="2" id="KW-0812">Transmembrane</keyword>